<protein>
    <submittedName>
        <fullName evidence="10">D-methionine transport system permease protein</fullName>
    </submittedName>
</protein>
<comment type="similarity">
    <text evidence="2">Belongs to the binding-protein-dependent transport system permease family. CysTW subfamily.</text>
</comment>
<feature type="transmembrane region" description="Helical" evidence="8">
    <location>
        <begin position="162"/>
        <end position="184"/>
    </location>
</feature>
<keyword evidence="4" id="KW-1003">Cell membrane</keyword>
<comment type="subcellular location">
    <subcellularLocation>
        <location evidence="1 8">Cell membrane</location>
        <topology evidence="1 8">Multi-pass membrane protein</topology>
    </subcellularLocation>
</comment>
<dbReference type="InterPro" id="IPR051322">
    <property type="entry name" value="AA_ABC_Transporter_Permease"/>
</dbReference>
<proteinExistence type="inferred from homology"/>
<dbReference type="Proteomes" id="UP000184386">
    <property type="component" value="Unassembled WGS sequence"/>
</dbReference>
<keyword evidence="3 8" id="KW-0813">Transport</keyword>
<dbReference type="CDD" id="cd06261">
    <property type="entry name" value="TM_PBP2"/>
    <property type="match status" value="1"/>
</dbReference>
<keyword evidence="7 8" id="KW-0472">Membrane</keyword>
<feature type="transmembrane region" description="Helical" evidence="8">
    <location>
        <begin position="66"/>
        <end position="91"/>
    </location>
</feature>
<dbReference type="InterPro" id="IPR000515">
    <property type="entry name" value="MetI-like"/>
</dbReference>
<dbReference type="GO" id="GO:0048473">
    <property type="term" value="P:D-methionine transmembrane transport"/>
    <property type="evidence" value="ECO:0007669"/>
    <property type="project" value="TreeGrafter"/>
</dbReference>
<accession>A0A1M6MVY4</accession>
<feature type="transmembrane region" description="Helical" evidence="8">
    <location>
        <begin position="33"/>
        <end position="54"/>
    </location>
</feature>
<dbReference type="Gene3D" id="1.10.3720.10">
    <property type="entry name" value="MetI-like"/>
    <property type="match status" value="1"/>
</dbReference>
<evidence type="ECO:0000259" key="9">
    <source>
        <dbReference type="PROSITE" id="PS50928"/>
    </source>
</evidence>
<evidence type="ECO:0000256" key="4">
    <source>
        <dbReference type="ARBA" id="ARBA00022475"/>
    </source>
</evidence>
<keyword evidence="6 8" id="KW-1133">Transmembrane helix</keyword>
<dbReference type="PROSITE" id="PS50928">
    <property type="entry name" value="ABC_TM1"/>
    <property type="match status" value="1"/>
</dbReference>
<dbReference type="GO" id="GO:0005886">
    <property type="term" value="C:plasma membrane"/>
    <property type="evidence" value="ECO:0007669"/>
    <property type="project" value="UniProtKB-SubCell"/>
</dbReference>
<evidence type="ECO:0000256" key="5">
    <source>
        <dbReference type="ARBA" id="ARBA00022692"/>
    </source>
</evidence>
<evidence type="ECO:0000256" key="2">
    <source>
        <dbReference type="ARBA" id="ARBA00007069"/>
    </source>
</evidence>
<dbReference type="Pfam" id="PF00528">
    <property type="entry name" value="BPD_transp_1"/>
    <property type="match status" value="1"/>
</dbReference>
<dbReference type="SUPFAM" id="SSF161098">
    <property type="entry name" value="MetI-like"/>
    <property type="match status" value="1"/>
</dbReference>
<sequence length="238" mass="25231">MYMEICLTGFTKIVGGLYSEYGSMLGQGILDTLFMTFASAAAAYIMGIPIGILAEVTRKGGIRPVPVLNAILGFIINMGRSIPFIILLVAVMPFTRIVAGTTIGPKAATVPLIIAATPFVARLVESSLREVDAGVIEAAKAMGANTMQIIYKVLLPEALPSLIMGASLATITLVGYTAMAGAVGGRGLGDIALRFGYYRYEADVMLVTIILLIIMVQIIQSLGHFISKKIDKRGKGEN</sequence>
<evidence type="ECO:0000313" key="11">
    <source>
        <dbReference type="Proteomes" id="UP000184386"/>
    </source>
</evidence>
<evidence type="ECO:0000256" key="8">
    <source>
        <dbReference type="RuleBase" id="RU363032"/>
    </source>
</evidence>
<evidence type="ECO:0000256" key="1">
    <source>
        <dbReference type="ARBA" id="ARBA00004651"/>
    </source>
</evidence>
<evidence type="ECO:0000256" key="6">
    <source>
        <dbReference type="ARBA" id="ARBA00022989"/>
    </source>
</evidence>
<feature type="transmembrane region" description="Helical" evidence="8">
    <location>
        <begin position="103"/>
        <end position="121"/>
    </location>
</feature>
<dbReference type="AlphaFoldDB" id="A0A1M6MVY4"/>
<evidence type="ECO:0000313" key="10">
    <source>
        <dbReference type="EMBL" id="SHJ87592.1"/>
    </source>
</evidence>
<evidence type="ECO:0000256" key="3">
    <source>
        <dbReference type="ARBA" id="ARBA00022448"/>
    </source>
</evidence>
<feature type="transmembrane region" description="Helical" evidence="8">
    <location>
        <begin position="204"/>
        <end position="226"/>
    </location>
</feature>
<keyword evidence="11" id="KW-1185">Reference proteome</keyword>
<gene>
    <name evidence="10" type="ORF">SAMN02745136_01199</name>
</gene>
<dbReference type="STRING" id="1121322.SAMN02745136_01199"/>
<organism evidence="10 11">
    <name type="scientific">Anaerocolumna jejuensis DSM 15929</name>
    <dbReference type="NCBI Taxonomy" id="1121322"/>
    <lineage>
        <taxon>Bacteria</taxon>
        <taxon>Bacillati</taxon>
        <taxon>Bacillota</taxon>
        <taxon>Clostridia</taxon>
        <taxon>Lachnospirales</taxon>
        <taxon>Lachnospiraceae</taxon>
        <taxon>Anaerocolumna</taxon>
    </lineage>
</organism>
<dbReference type="FunFam" id="1.10.3720.10:FF:000002">
    <property type="entry name" value="D-methionine ABC transporter permease MetI"/>
    <property type="match status" value="1"/>
</dbReference>
<dbReference type="PANTHER" id="PTHR30450:SF1">
    <property type="entry name" value="D-METHIONINE TRANSPORT SYSTEM PERMEASE PROTEIN METI-RELATED"/>
    <property type="match status" value="1"/>
</dbReference>
<dbReference type="InterPro" id="IPR035906">
    <property type="entry name" value="MetI-like_sf"/>
</dbReference>
<dbReference type="EMBL" id="FRAC01000007">
    <property type="protein sequence ID" value="SHJ87592.1"/>
    <property type="molecule type" value="Genomic_DNA"/>
</dbReference>
<reference evidence="10 11" key="1">
    <citation type="submission" date="2016-11" db="EMBL/GenBank/DDBJ databases">
        <authorList>
            <person name="Jaros S."/>
            <person name="Januszkiewicz K."/>
            <person name="Wedrychowicz H."/>
        </authorList>
    </citation>
    <scope>NUCLEOTIDE SEQUENCE [LARGE SCALE GENOMIC DNA]</scope>
    <source>
        <strain evidence="10 11">DSM 15929</strain>
    </source>
</reference>
<dbReference type="PANTHER" id="PTHR30450">
    <property type="entry name" value="ABC TRANSPORTER PERMEASE"/>
    <property type="match status" value="1"/>
</dbReference>
<evidence type="ECO:0000256" key="7">
    <source>
        <dbReference type="ARBA" id="ARBA00023136"/>
    </source>
</evidence>
<keyword evidence="5 8" id="KW-0812">Transmembrane</keyword>
<name>A0A1M6MVY4_9FIRM</name>
<feature type="domain" description="ABC transmembrane type-1" evidence="9">
    <location>
        <begin position="29"/>
        <end position="223"/>
    </location>
</feature>
<dbReference type="NCBIfam" id="NF008049">
    <property type="entry name" value="PRK10782.1"/>
    <property type="match status" value="1"/>
</dbReference>